<keyword evidence="4 7" id="KW-0732">Signal</keyword>
<proteinExistence type="inferred from homology"/>
<keyword evidence="6" id="KW-0449">Lipoprotein</keyword>
<dbReference type="InterPro" id="IPR050957">
    <property type="entry name" value="BMP_lipoprotein"/>
</dbReference>
<dbReference type="AlphaFoldDB" id="A0A1I6MDX2"/>
<organism evidence="9 10">
    <name type="scientific">Yoonia litorea</name>
    <dbReference type="NCBI Taxonomy" id="1123755"/>
    <lineage>
        <taxon>Bacteria</taxon>
        <taxon>Pseudomonadati</taxon>
        <taxon>Pseudomonadota</taxon>
        <taxon>Alphaproteobacteria</taxon>
        <taxon>Rhodobacterales</taxon>
        <taxon>Paracoccaceae</taxon>
        <taxon>Yoonia</taxon>
    </lineage>
</organism>
<dbReference type="Gene3D" id="3.40.50.2300">
    <property type="match status" value="2"/>
</dbReference>
<sequence>MKHTLMAACVASALAASPAFSQDIQSVAFFVNGTLGDKSFFDSAQRGMDRLGGELGLETRTIEAGFDPTRWESALVDLADSGEYDTIITGTFTMVSYVEQLSQEFPEVNFILFDGIVNYAECGCENVHSILFKQNEGSYLAGVLAATLTTETTDSLNPDPVLGFVGGMEIPVIQDFFVGYKAGAESVLTGPTMLEQYANNFGDPAIGKEIALAQYGQGADIVFAVAGGTGQGVLEAAVEQGRLAFGVDSDQAAIFAESNPEIANRIVTSVLKNVDNALVSAVTRIQAGENLFGTAEAQGLETGGVGLAINDVTRAYVSAETLSRLDEIAAQIIDGSIEVPTAF</sequence>
<dbReference type="Pfam" id="PF02608">
    <property type="entry name" value="Bmp"/>
    <property type="match status" value="1"/>
</dbReference>
<dbReference type="Proteomes" id="UP000198926">
    <property type="component" value="Unassembled WGS sequence"/>
</dbReference>
<evidence type="ECO:0000256" key="1">
    <source>
        <dbReference type="ARBA" id="ARBA00004193"/>
    </source>
</evidence>
<gene>
    <name evidence="9" type="ORF">SAMN05444714_1624</name>
</gene>
<evidence type="ECO:0000256" key="3">
    <source>
        <dbReference type="ARBA" id="ARBA00022475"/>
    </source>
</evidence>
<name>A0A1I6MDX2_9RHOB</name>
<dbReference type="CDD" id="cd19964">
    <property type="entry name" value="PBP1_BMP-like"/>
    <property type="match status" value="1"/>
</dbReference>
<keyword evidence="3" id="KW-1003">Cell membrane</keyword>
<dbReference type="PANTHER" id="PTHR34296">
    <property type="entry name" value="TRANSCRIPTIONAL ACTIVATOR PROTEIN MED"/>
    <property type="match status" value="1"/>
</dbReference>
<evidence type="ECO:0000256" key="7">
    <source>
        <dbReference type="SAM" id="SignalP"/>
    </source>
</evidence>
<dbReference type="EMBL" id="FOZM01000001">
    <property type="protein sequence ID" value="SFS13919.1"/>
    <property type="molecule type" value="Genomic_DNA"/>
</dbReference>
<evidence type="ECO:0000259" key="8">
    <source>
        <dbReference type="Pfam" id="PF02608"/>
    </source>
</evidence>
<evidence type="ECO:0000256" key="5">
    <source>
        <dbReference type="ARBA" id="ARBA00023136"/>
    </source>
</evidence>
<evidence type="ECO:0000256" key="4">
    <source>
        <dbReference type="ARBA" id="ARBA00022729"/>
    </source>
</evidence>
<comment type="subcellular location">
    <subcellularLocation>
        <location evidence="1">Cell membrane</location>
        <topology evidence="1">Lipid-anchor</topology>
    </subcellularLocation>
</comment>
<keyword evidence="5" id="KW-0472">Membrane</keyword>
<feature type="signal peptide" evidence="7">
    <location>
        <begin position="1"/>
        <end position="21"/>
    </location>
</feature>
<dbReference type="RefSeq" id="WP_090206181.1">
    <property type="nucleotide sequence ID" value="NZ_FOZM01000001.1"/>
</dbReference>
<reference evidence="9 10" key="1">
    <citation type="submission" date="2016-10" db="EMBL/GenBank/DDBJ databases">
        <authorList>
            <person name="de Groot N.N."/>
        </authorList>
    </citation>
    <scope>NUCLEOTIDE SEQUENCE [LARGE SCALE GENOMIC DNA]</scope>
    <source>
        <strain evidence="9 10">DSM 29433</strain>
    </source>
</reference>
<dbReference type="OrthoDB" id="9784230at2"/>
<dbReference type="PANTHER" id="PTHR34296:SF2">
    <property type="entry name" value="ABC TRANSPORTER GUANOSINE-BINDING PROTEIN NUPN"/>
    <property type="match status" value="1"/>
</dbReference>
<comment type="similarity">
    <text evidence="2">Belongs to the BMP lipoprotein family.</text>
</comment>
<dbReference type="InterPro" id="IPR003760">
    <property type="entry name" value="PnrA-like"/>
</dbReference>
<evidence type="ECO:0000256" key="6">
    <source>
        <dbReference type="ARBA" id="ARBA00023288"/>
    </source>
</evidence>
<protein>
    <submittedName>
        <fullName evidence="9">Nucleoside-binding protein</fullName>
    </submittedName>
</protein>
<feature type="chain" id="PRO_5011527689" evidence="7">
    <location>
        <begin position="22"/>
        <end position="343"/>
    </location>
</feature>
<dbReference type="STRING" id="1123755.SAMN05444714_1624"/>
<accession>A0A1I6MDX2</accession>
<dbReference type="SUPFAM" id="SSF53822">
    <property type="entry name" value="Periplasmic binding protein-like I"/>
    <property type="match status" value="1"/>
</dbReference>
<dbReference type="InterPro" id="IPR028082">
    <property type="entry name" value="Peripla_BP_I"/>
</dbReference>
<evidence type="ECO:0000256" key="2">
    <source>
        <dbReference type="ARBA" id="ARBA00008610"/>
    </source>
</evidence>
<evidence type="ECO:0000313" key="9">
    <source>
        <dbReference type="EMBL" id="SFS13919.1"/>
    </source>
</evidence>
<feature type="domain" description="ABC transporter substrate-binding protein PnrA-like" evidence="8">
    <location>
        <begin position="24"/>
        <end position="340"/>
    </location>
</feature>
<evidence type="ECO:0000313" key="10">
    <source>
        <dbReference type="Proteomes" id="UP000198926"/>
    </source>
</evidence>
<dbReference type="GO" id="GO:0005886">
    <property type="term" value="C:plasma membrane"/>
    <property type="evidence" value="ECO:0007669"/>
    <property type="project" value="UniProtKB-SubCell"/>
</dbReference>
<keyword evidence="10" id="KW-1185">Reference proteome</keyword>